<keyword evidence="3" id="KW-1185">Reference proteome</keyword>
<evidence type="ECO:0000259" key="1">
    <source>
        <dbReference type="Pfam" id="PF20209"/>
    </source>
</evidence>
<dbReference type="AlphaFoldDB" id="A0AAW0AH87"/>
<gene>
    <name evidence="2" type="ORF">R3P38DRAFT_2550293</name>
</gene>
<accession>A0AAW0AH87</accession>
<name>A0AAW0AH87_9AGAR</name>
<dbReference type="Pfam" id="PF20209">
    <property type="entry name" value="DUF6570"/>
    <property type="match status" value="1"/>
</dbReference>
<reference evidence="2 3" key="1">
    <citation type="journal article" date="2024" name="J Genomics">
        <title>Draft genome sequencing and assembly of Favolaschia claudopus CIRM-BRFM 2984 isolated from oak limbs.</title>
        <authorList>
            <person name="Navarro D."/>
            <person name="Drula E."/>
            <person name="Chaduli D."/>
            <person name="Cazenave R."/>
            <person name="Ahrendt S."/>
            <person name="Wang J."/>
            <person name="Lipzen A."/>
            <person name="Daum C."/>
            <person name="Barry K."/>
            <person name="Grigoriev I.V."/>
            <person name="Favel A."/>
            <person name="Rosso M.N."/>
            <person name="Martin F."/>
        </authorList>
    </citation>
    <scope>NUCLEOTIDE SEQUENCE [LARGE SCALE GENOMIC DNA]</scope>
    <source>
        <strain evidence="2 3">CIRM-BRFM 2984</strain>
    </source>
</reference>
<protein>
    <recommendedName>
        <fullName evidence="1">DUF6570 domain-containing protein</fullName>
    </recommendedName>
</protein>
<evidence type="ECO:0000313" key="2">
    <source>
        <dbReference type="EMBL" id="KAK7012397.1"/>
    </source>
</evidence>
<comment type="caution">
    <text evidence="2">The sequence shown here is derived from an EMBL/GenBank/DDBJ whole genome shotgun (WGS) entry which is preliminary data.</text>
</comment>
<feature type="domain" description="DUF6570" evidence="1">
    <location>
        <begin position="32"/>
        <end position="156"/>
    </location>
</feature>
<proteinExistence type="predicted"/>
<sequence>METCGSCNEKWFDLAVNAAGLCRKCSGADSRKYTIDNMMDPGSVRLDLPVLTQMEEILISPVHALTQVWQIHGGQYAYRGHICNFPRDSAVLHNRVPLLPEECEIIIFRRSGTAGGQEVNEDFRVRRAALSSWLRYLEEVHPTFRSRRVTIDWDRVNAFGQNENVQSRIQNITVDEMHGGLEQGPPQFGNEDPPEQTFSAGFAPNIQPPETEFEQLQRQAVAANLPPELNPQVPPAREQVLTMPGVRGTPISEHENHKIAIDAFPTLFPTGQADFNEMRNQKVSMEDWAAHLMRYKDGRFAQHPRFRYWALNTIFRRRCKEASRWYAKSHADDGALNVEEIREMIDTNNVAGLAQRVSRAAAPKAPTVSVRKRFKRLYPFLFSFVLPRSTNGKQK</sequence>
<dbReference type="EMBL" id="JAWWNJ010000065">
    <property type="protein sequence ID" value="KAK7012397.1"/>
    <property type="molecule type" value="Genomic_DNA"/>
</dbReference>
<dbReference type="Proteomes" id="UP001362999">
    <property type="component" value="Unassembled WGS sequence"/>
</dbReference>
<evidence type="ECO:0000313" key="3">
    <source>
        <dbReference type="Proteomes" id="UP001362999"/>
    </source>
</evidence>
<dbReference type="InterPro" id="IPR046700">
    <property type="entry name" value="DUF6570"/>
</dbReference>
<organism evidence="2 3">
    <name type="scientific">Favolaschia claudopus</name>
    <dbReference type="NCBI Taxonomy" id="2862362"/>
    <lineage>
        <taxon>Eukaryota</taxon>
        <taxon>Fungi</taxon>
        <taxon>Dikarya</taxon>
        <taxon>Basidiomycota</taxon>
        <taxon>Agaricomycotina</taxon>
        <taxon>Agaricomycetes</taxon>
        <taxon>Agaricomycetidae</taxon>
        <taxon>Agaricales</taxon>
        <taxon>Marasmiineae</taxon>
        <taxon>Mycenaceae</taxon>
        <taxon>Favolaschia</taxon>
    </lineage>
</organism>